<gene>
    <name evidence="2" type="ORF">V8J38_16760</name>
</gene>
<evidence type="ECO:0000313" key="2">
    <source>
        <dbReference type="EMBL" id="WWT56560.1"/>
    </source>
</evidence>
<keyword evidence="3" id="KW-1185">Reference proteome</keyword>
<keyword evidence="2" id="KW-0614">Plasmid</keyword>
<evidence type="ECO:0000313" key="3">
    <source>
        <dbReference type="Proteomes" id="UP001363460"/>
    </source>
</evidence>
<protein>
    <submittedName>
        <fullName evidence="2">Recombinase family protein</fullName>
    </submittedName>
</protein>
<reference evidence="2 3" key="1">
    <citation type="submission" date="2024-02" db="EMBL/GenBank/DDBJ databases">
        <title>Distribution and functional of Brevundimonas-related endobacteria within Verticillium dahliae.</title>
        <authorList>
            <person name="Zeng H."/>
        </authorList>
    </citation>
    <scope>NUCLEOTIDE SEQUENCE [LARGE SCALE GENOMIC DNA]</scope>
    <source>
        <strain evidence="2 3">TRM 44200</strain>
        <plasmid evidence="2 3">unnamed</plasmid>
    </source>
</reference>
<accession>A0ABZ2IG57</accession>
<sequence>MGNSQDKSPSSVGTLLAKFKNSANARNAPQVIGYGRVHPGRPNDIAVRLADQLRCLGCERVFVDRVKGSAVTKPELDEAIASLGQGDVLVVTSLEQISWRDDSLWEVLLLISQRGAHVLADLEAFSTFERAEASVFVNAMVRFAQHVREIRLSDASIDRREKISDDDWRALEAKITRGELSKEDAAVKAGVSLSTIYRRIAA</sequence>
<name>A0ABZ2IG57_9CAUL</name>
<dbReference type="Pfam" id="PF00239">
    <property type="entry name" value="Resolvase"/>
    <property type="match status" value="1"/>
</dbReference>
<dbReference type="EMBL" id="CP146370">
    <property type="protein sequence ID" value="WWT56560.1"/>
    <property type="molecule type" value="Genomic_DNA"/>
</dbReference>
<dbReference type="InterPro" id="IPR006119">
    <property type="entry name" value="Resolv_N"/>
</dbReference>
<proteinExistence type="predicted"/>
<geneLocation type="plasmid" evidence="2 3">
    <name>unnamed</name>
</geneLocation>
<dbReference type="RefSeq" id="WP_338578714.1">
    <property type="nucleotide sequence ID" value="NZ_CP146370.1"/>
</dbReference>
<evidence type="ECO:0000259" key="1">
    <source>
        <dbReference type="SMART" id="SM00857"/>
    </source>
</evidence>
<dbReference type="SUPFAM" id="SSF53041">
    <property type="entry name" value="Resolvase-like"/>
    <property type="match status" value="1"/>
</dbReference>
<dbReference type="Gene3D" id="3.40.50.1390">
    <property type="entry name" value="Resolvase, N-terminal catalytic domain"/>
    <property type="match status" value="1"/>
</dbReference>
<dbReference type="SMART" id="SM00857">
    <property type="entry name" value="Resolvase"/>
    <property type="match status" value="1"/>
</dbReference>
<dbReference type="InterPro" id="IPR036162">
    <property type="entry name" value="Resolvase-like_N_sf"/>
</dbReference>
<organism evidence="2 3">
    <name type="scientific">Brevundimonas olei</name>
    <dbReference type="NCBI Taxonomy" id="657642"/>
    <lineage>
        <taxon>Bacteria</taxon>
        <taxon>Pseudomonadati</taxon>
        <taxon>Pseudomonadota</taxon>
        <taxon>Alphaproteobacteria</taxon>
        <taxon>Caulobacterales</taxon>
        <taxon>Caulobacteraceae</taxon>
        <taxon>Brevundimonas</taxon>
    </lineage>
</organism>
<dbReference type="Proteomes" id="UP001363460">
    <property type="component" value="Plasmid unnamed"/>
</dbReference>
<feature type="domain" description="Resolvase/invertase-type recombinase catalytic" evidence="1">
    <location>
        <begin position="31"/>
        <end position="180"/>
    </location>
</feature>